<keyword evidence="4" id="KW-1185">Reference proteome</keyword>
<reference evidence="3" key="1">
    <citation type="journal article" date="2021" name="mSystems">
        <title>Bacteria and Archaea Synergistically Convert Glycine Betaine to Biogenic Methane in the Formosa Cold Seep of the South China Sea.</title>
        <authorList>
            <person name="Li L."/>
            <person name="Zhang W."/>
            <person name="Zhang S."/>
            <person name="Song L."/>
            <person name="Sun Q."/>
            <person name="Zhang H."/>
            <person name="Xiang H."/>
            <person name="Dong X."/>
        </authorList>
    </citation>
    <scope>NUCLEOTIDE SEQUENCE</scope>
    <source>
        <strain evidence="3">LLY</strain>
    </source>
</reference>
<dbReference type="Proteomes" id="UP001056766">
    <property type="component" value="Unassembled WGS sequence"/>
</dbReference>
<name>A0A9E4ZGB7_9EURY</name>
<dbReference type="Gene3D" id="2.40.128.630">
    <property type="match status" value="1"/>
</dbReference>
<dbReference type="PANTHER" id="PTHR34512">
    <property type="entry name" value="CELL SURFACE PROTEIN"/>
    <property type="match status" value="1"/>
</dbReference>
<dbReference type="Pfam" id="PF07705">
    <property type="entry name" value="CARDB"/>
    <property type="match status" value="2"/>
</dbReference>
<dbReference type="Gene3D" id="2.40.10.480">
    <property type="match status" value="3"/>
</dbReference>
<gene>
    <name evidence="3" type="ORF">KDK67_08690</name>
</gene>
<dbReference type="RefSeq" id="WP_250868407.1">
    <property type="nucleotide sequence ID" value="NZ_JAGSOI010000033.1"/>
</dbReference>
<evidence type="ECO:0000313" key="4">
    <source>
        <dbReference type="Proteomes" id="UP001056766"/>
    </source>
</evidence>
<evidence type="ECO:0000259" key="1">
    <source>
        <dbReference type="Pfam" id="PF07705"/>
    </source>
</evidence>
<reference evidence="3" key="2">
    <citation type="submission" date="2021-04" db="EMBL/GenBank/DDBJ databases">
        <authorList>
            <person name="Dong X."/>
        </authorList>
    </citation>
    <scope>NUCLEOTIDE SEQUENCE</scope>
    <source>
        <strain evidence="3">LLY</strain>
    </source>
</reference>
<dbReference type="SUPFAM" id="SSF50998">
    <property type="entry name" value="Quinoprotein alcohol dehydrogenase-like"/>
    <property type="match status" value="4"/>
</dbReference>
<dbReference type="InterPro" id="IPR011047">
    <property type="entry name" value="Quinoprotein_ADH-like_sf"/>
</dbReference>
<dbReference type="AlphaFoldDB" id="A0A9E4ZGB7"/>
<dbReference type="InterPro" id="IPR015943">
    <property type="entry name" value="WD40/YVTN_repeat-like_dom_sf"/>
</dbReference>
<feature type="domain" description="CARDB" evidence="1">
    <location>
        <begin position="428"/>
        <end position="518"/>
    </location>
</feature>
<dbReference type="InterPro" id="IPR011635">
    <property type="entry name" value="CARDB"/>
</dbReference>
<dbReference type="InterPro" id="IPR018391">
    <property type="entry name" value="PQQ_b-propeller_rpt"/>
</dbReference>
<dbReference type="Gene3D" id="2.130.10.10">
    <property type="entry name" value="YVTN repeat-like/Quinoprotein amine dehydrogenase"/>
    <property type="match status" value="2"/>
</dbReference>
<accession>A0A9E4ZGB7</accession>
<feature type="domain" description="CARDB" evidence="1">
    <location>
        <begin position="539"/>
        <end position="628"/>
    </location>
</feature>
<dbReference type="InterPro" id="IPR002372">
    <property type="entry name" value="PQQ_rpt_dom"/>
</dbReference>
<dbReference type="Gene3D" id="2.60.40.10">
    <property type="entry name" value="Immunoglobulins"/>
    <property type="match status" value="2"/>
</dbReference>
<feature type="domain" description="Pyrrolo-quinoline quinone repeat" evidence="2">
    <location>
        <begin position="234"/>
        <end position="366"/>
    </location>
</feature>
<evidence type="ECO:0000313" key="3">
    <source>
        <dbReference type="EMBL" id="MCM1987061.1"/>
    </source>
</evidence>
<comment type="caution">
    <text evidence="3">The sequence shown here is derived from an EMBL/GenBank/DDBJ whole genome shotgun (WGS) entry which is preliminary data.</text>
</comment>
<feature type="domain" description="Pyrrolo-quinoline quinone repeat" evidence="2">
    <location>
        <begin position="712"/>
        <end position="958"/>
    </location>
</feature>
<dbReference type="Pfam" id="PF13360">
    <property type="entry name" value="PQQ_2"/>
    <property type="match status" value="3"/>
</dbReference>
<organism evidence="3 4">
    <name type="scientific">Methanococcoides seepicolus</name>
    <dbReference type="NCBI Taxonomy" id="2828780"/>
    <lineage>
        <taxon>Archaea</taxon>
        <taxon>Methanobacteriati</taxon>
        <taxon>Methanobacteriota</taxon>
        <taxon>Stenosarchaea group</taxon>
        <taxon>Methanomicrobia</taxon>
        <taxon>Methanosarcinales</taxon>
        <taxon>Methanosarcinaceae</taxon>
        <taxon>Methanococcoides</taxon>
    </lineage>
</organism>
<evidence type="ECO:0000259" key="2">
    <source>
        <dbReference type="Pfam" id="PF13360"/>
    </source>
</evidence>
<dbReference type="SMART" id="SM00564">
    <property type="entry name" value="PQQ"/>
    <property type="match status" value="11"/>
</dbReference>
<proteinExistence type="predicted"/>
<sequence length="1098" mass="119577">MNKRMKRIIIPIVFLSLVLLISPAMAEETTSDSWHQFHKDAAHTGITTADAPDNNHILWVSPGIEAIGASSPVIADNLVFVNCDVQSLGTTNLIALDVNTGEVVWSEVIGDRAWESWASPAYNDGRVFASMGEFVTCFDAVTHEKLWEEVNPTGESSCNGGPTIADGKVFFEDWQGGYYYARNETTGELLGSFQVFQSGRQGPRAQGSPTYYDGKLYLTSVSYQYHNESGALREGYLYCVDANDLSNEIWRFDFENGLWGTASVENGIVYVATYDFYNGKGGDIYALDANTGKVLWNNENVIKSTDCTITPAYGNVYVTGGYMSKQTTYCFNGTTGELVWETDPDLAIGSWTNSAAVADGKVYAGKDVGTGGMRFGYENLFALDAYTGEIVWKGEHGGASPAISDGKVFTIDDDGKVYCYGGGVDTVDLNVLNLASTSFYNFENTVTATVANDGSSYAGDVTVSLLIDGSLMDSTTIGIGGGFSKNIDFLWTPATEGDYNITVTAETTSTDMDNSNNQRSQSLNVIDADADLVPLPFFKRVYTEQEYKIPAVIENRGYKASNPCTVRVEKVNMPTEDIVIPSIEPGESLTINFTEYVGRGNNIMNVTVDIYNETPEVKGLSGGESNNALICEGPNTNGIVFGVSPTVIPSPGIGDWEQFQQDALNNGVNANYGPSDDTPDLIWKKDDFNGPVDVVPIIANDKVYIYSSSGSLCCYGKDNGDLLWISQTEEGLLQTSTPAYGGGNVFVATRGGDLYAFNADTGEKKWKRHVSDEFFENPVTFHDHRIYIADGLGPAAGTKYVYCYDDLGNPIWKHAHYDSAGFIWAGAAVIGDYVTYPVQEGTLVSLYTANGTVADEVDLSSDVGFAVSSPGRFRGSVVYNDGYIYCTSEKGNDEGYLWKVGFDNTTGTFIDNGWSSMVGFSTSTPVIYDDKVYVGTGEHGDAGAFVCVNDIDGQQIWAFETNGGVKSSPVLSTFYPETPYIYFTAATVNGSLFCINTNGKLIWEYNPPSDDKYVLQGVALSDGKVYYGTDAGYLYCIGGDWNCWNDIPSADGQMISLNEIQNTILYWKYNTPSPGTGHVITLQDIQNMILYWKYNAPL</sequence>
<dbReference type="InterPro" id="IPR013783">
    <property type="entry name" value="Ig-like_fold"/>
</dbReference>
<feature type="domain" description="Pyrrolo-quinoline quinone repeat" evidence="2">
    <location>
        <begin position="62"/>
        <end position="188"/>
    </location>
</feature>
<protein>
    <submittedName>
        <fullName evidence="3">PQQ-binding-like beta-propeller repeat protein</fullName>
    </submittedName>
</protein>
<dbReference type="PANTHER" id="PTHR34512:SF30">
    <property type="entry name" value="OUTER MEMBRANE PROTEIN ASSEMBLY FACTOR BAMB"/>
    <property type="match status" value="1"/>
</dbReference>
<dbReference type="EMBL" id="JAGSOI010000033">
    <property type="protein sequence ID" value="MCM1987061.1"/>
    <property type="molecule type" value="Genomic_DNA"/>
</dbReference>